<sequence length="35" mass="4247">MLYHISHIVSILILQSVSFHFTKYTFCDIMTSWRK</sequence>
<proteinExistence type="predicted"/>
<accession>A0A8S5MVB9</accession>
<evidence type="ECO:0000313" key="1">
    <source>
        <dbReference type="EMBL" id="DAD86148.1"/>
    </source>
</evidence>
<protein>
    <submittedName>
        <fullName evidence="1">Uncharacterized protein</fullName>
    </submittedName>
</protein>
<reference evidence="1" key="1">
    <citation type="journal article" date="2021" name="Proc. Natl. Acad. Sci. U.S.A.">
        <title>A Catalog of Tens of Thousands of Viruses from Human Metagenomes Reveals Hidden Associations with Chronic Diseases.</title>
        <authorList>
            <person name="Tisza M.J."/>
            <person name="Buck C.B."/>
        </authorList>
    </citation>
    <scope>NUCLEOTIDE SEQUENCE</scope>
    <source>
        <strain evidence="1">CtGyV19</strain>
    </source>
</reference>
<name>A0A8S5MVB9_9CAUD</name>
<dbReference type="EMBL" id="BK014994">
    <property type="protein sequence ID" value="DAD86148.1"/>
    <property type="molecule type" value="Genomic_DNA"/>
</dbReference>
<organism evidence="1">
    <name type="scientific">Siphoviridae sp. ctGyV19</name>
    <dbReference type="NCBI Taxonomy" id="2826225"/>
    <lineage>
        <taxon>Viruses</taxon>
        <taxon>Duplodnaviria</taxon>
        <taxon>Heunggongvirae</taxon>
        <taxon>Uroviricota</taxon>
        <taxon>Caudoviricetes</taxon>
    </lineage>
</organism>